<protein>
    <submittedName>
        <fullName evidence="1">Uncharacterized protein</fullName>
    </submittedName>
</protein>
<reference evidence="1 2" key="1">
    <citation type="submission" date="2018-08" db="EMBL/GenBank/DDBJ databases">
        <title>A genome reference for cultivated species of the human gut microbiota.</title>
        <authorList>
            <person name="Zou Y."/>
            <person name="Xue W."/>
            <person name="Luo G."/>
        </authorList>
    </citation>
    <scope>NUCLEOTIDE SEQUENCE [LARGE SCALE GENOMIC DNA]</scope>
    <source>
        <strain evidence="1 2">AM22-9LB</strain>
    </source>
</reference>
<evidence type="ECO:0000313" key="1">
    <source>
        <dbReference type="EMBL" id="RHG20055.1"/>
    </source>
</evidence>
<organism evidence="1 2">
    <name type="scientific">Blautia obeum</name>
    <dbReference type="NCBI Taxonomy" id="40520"/>
    <lineage>
        <taxon>Bacteria</taxon>
        <taxon>Bacillati</taxon>
        <taxon>Bacillota</taxon>
        <taxon>Clostridia</taxon>
        <taxon>Lachnospirales</taxon>
        <taxon>Lachnospiraceae</taxon>
        <taxon>Blautia</taxon>
    </lineage>
</organism>
<name>A0A414SKD5_9FIRM</name>
<proteinExistence type="predicted"/>
<dbReference type="AlphaFoldDB" id="A0A414SKD5"/>
<gene>
    <name evidence="1" type="ORF">DW272_02290</name>
</gene>
<dbReference type="Proteomes" id="UP000284220">
    <property type="component" value="Unassembled WGS sequence"/>
</dbReference>
<evidence type="ECO:0000313" key="2">
    <source>
        <dbReference type="Proteomes" id="UP000284220"/>
    </source>
</evidence>
<accession>A0A414SKD5</accession>
<dbReference type="RefSeq" id="WP_118197377.1">
    <property type="nucleotide sequence ID" value="NZ_QRHZ01000001.1"/>
</dbReference>
<sequence>MKVVDLINILNQIGYDENTELTFSCTDGNTGQYYEIPFEEISFGEELTGKPYEKDQIDIEVDVDSVKSYLHNKGMSMLDGLILDMCDVIAKYRE</sequence>
<comment type="caution">
    <text evidence="1">The sequence shown here is derived from an EMBL/GenBank/DDBJ whole genome shotgun (WGS) entry which is preliminary data.</text>
</comment>
<dbReference type="EMBL" id="QRHZ01000001">
    <property type="protein sequence ID" value="RHG20055.1"/>
    <property type="molecule type" value="Genomic_DNA"/>
</dbReference>